<dbReference type="Proteomes" id="UP000037035">
    <property type="component" value="Unassembled WGS sequence"/>
</dbReference>
<sequence length="464" mass="53285">MKLIFPPSKIIKNIHPLHRAPPLIFSVSIFSNFTTKSLIEKSSRGNLIDDSKIISRNLLNLRSKIKWKGKGMVGKFYLSGDICLHKKRSWVWYVHLAILDHKHCGLQDPLNIALINLPTFLSDGCLLHTVHKLFPEPVILIEIQNEKSGSFQQVWNTHDTNSFEKMESKFIFYFFMRSTPSGSDSLHKKKLDPRTACHVGKGLLENCRGEIDPFDGLLLYHLPQNHTAGWLKFQNIHRNKAFSYHLYSIHNQHPNYIHQYNLKYLLGIVKEKEKKSTNLSLYKLISKINCVLFFSFLSSLIKMKKKSFLNSNSSLSCFYPIILYSFLFNHILNHLVSRLFIQPSYKQIRNTGPLTSFSAPPCASPVDSSSVSALLLICLIREPEFDNPKTQHPPKKPPPDLSCLLNSGSLMAKQAEIFFKRISPSSTLQVSMFIEKVYQTITTTSTYHQKKKKDYTYLCSQANC</sequence>
<dbReference type="EMBL" id="LAVV01010686">
    <property type="protein sequence ID" value="KNZ48700.1"/>
    <property type="molecule type" value="Genomic_DNA"/>
</dbReference>
<comment type="caution">
    <text evidence="1">The sequence shown here is derived from an EMBL/GenBank/DDBJ whole genome shotgun (WGS) entry which is preliminary data.</text>
</comment>
<reference evidence="1 2" key="1">
    <citation type="submission" date="2015-08" db="EMBL/GenBank/DDBJ databases">
        <title>Next Generation Sequencing and Analysis of the Genome of Puccinia sorghi L Schw, the Causal Agent of Maize Common Rust.</title>
        <authorList>
            <person name="Rochi L."/>
            <person name="Burguener G."/>
            <person name="Darino M."/>
            <person name="Turjanski A."/>
            <person name="Kreff E."/>
            <person name="Dieguez M.J."/>
            <person name="Sacco F."/>
        </authorList>
    </citation>
    <scope>NUCLEOTIDE SEQUENCE [LARGE SCALE GENOMIC DNA]</scope>
    <source>
        <strain evidence="1 2">RO10H11247</strain>
    </source>
</reference>
<name>A0A0L6ULI9_9BASI</name>
<keyword evidence="2" id="KW-1185">Reference proteome</keyword>
<evidence type="ECO:0000313" key="2">
    <source>
        <dbReference type="Proteomes" id="UP000037035"/>
    </source>
</evidence>
<protein>
    <submittedName>
        <fullName evidence="1">Uncharacterized protein</fullName>
    </submittedName>
</protein>
<proteinExistence type="predicted"/>
<gene>
    <name evidence="1" type="ORF">VP01_546g1</name>
</gene>
<organism evidence="1 2">
    <name type="scientific">Puccinia sorghi</name>
    <dbReference type="NCBI Taxonomy" id="27349"/>
    <lineage>
        <taxon>Eukaryota</taxon>
        <taxon>Fungi</taxon>
        <taxon>Dikarya</taxon>
        <taxon>Basidiomycota</taxon>
        <taxon>Pucciniomycotina</taxon>
        <taxon>Pucciniomycetes</taxon>
        <taxon>Pucciniales</taxon>
        <taxon>Pucciniaceae</taxon>
        <taxon>Puccinia</taxon>
    </lineage>
</organism>
<evidence type="ECO:0000313" key="1">
    <source>
        <dbReference type="EMBL" id="KNZ48700.1"/>
    </source>
</evidence>
<dbReference type="AlphaFoldDB" id="A0A0L6ULI9"/>
<accession>A0A0L6ULI9</accession>
<dbReference type="VEuPathDB" id="FungiDB:VP01_546g1"/>